<name>A0ABV5FV39_9MICC</name>
<gene>
    <name evidence="1" type="ORF">ACFFX0_04710</name>
</gene>
<dbReference type="EMBL" id="JBHMFI010000001">
    <property type="protein sequence ID" value="MFB9070524.1"/>
    <property type="molecule type" value="Genomic_DNA"/>
</dbReference>
<comment type="caution">
    <text evidence="1">The sequence shown here is derived from an EMBL/GenBank/DDBJ whole genome shotgun (WGS) entry which is preliminary data.</text>
</comment>
<organism evidence="1 2">
    <name type="scientific">Citricoccus parietis</name>
    <dbReference type="NCBI Taxonomy" id="592307"/>
    <lineage>
        <taxon>Bacteria</taxon>
        <taxon>Bacillati</taxon>
        <taxon>Actinomycetota</taxon>
        <taxon>Actinomycetes</taxon>
        <taxon>Micrococcales</taxon>
        <taxon>Micrococcaceae</taxon>
        <taxon>Citricoccus</taxon>
    </lineage>
</organism>
<evidence type="ECO:0000313" key="1">
    <source>
        <dbReference type="EMBL" id="MFB9070524.1"/>
    </source>
</evidence>
<accession>A0ABV5FV39</accession>
<proteinExistence type="predicted"/>
<evidence type="ECO:0000313" key="2">
    <source>
        <dbReference type="Proteomes" id="UP001589575"/>
    </source>
</evidence>
<sequence>MEDHRHGSLGITDEQMRRLPLGCLDGLERVGHVRIHACVPTSSSRSSVGEHVLGVLRRSS</sequence>
<keyword evidence="2" id="KW-1185">Reference proteome</keyword>
<dbReference type="Proteomes" id="UP001589575">
    <property type="component" value="Unassembled WGS sequence"/>
</dbReference>
<reference evidence="1 2" key="1">
    <citation type="submission" date="2024-09" db="EMBL/GenBank/DDBJ databases">
        <authorList>
            <person name="Sun Q."/>
            <person name="Mori K."/>
        </authorList>
    </citation>
    <scope>NUCLEOTIDE SEQUENCE [LARGE SCALE GENOMIC DNA]</scope>
    <source>
        <strain evidence="1 2">CCM 7609</strain>
    </source>
</reference>
<protein>
    <submittedName>
        <fullName evidence="1">Uncharacterized protein</fullName>
    </submittedName>
</protein>